<accession>A0AAV1T6B0</accession>
<evidence type="ECO:0000313" key="3">
    <source>
        <dbReference type="Proteomes" id="UP001162060"/>
    </source>
</evidence>
<dbReference type="EMBL" id="CAKLBY020000026">
    <property type="protein sequence ID" value="CAK7903573.1"/>
    <property type="molecule type" value="Genomic_DNA"/>
</dbReference>
<dbReference type="InterPro" id="IPR054722">
    <property type="entry name" value="PolX-like_BBD"/>
</dbReference>
<evidence type="ECO:0000313" key="2">
    <source>
        <dbReference type="EMBL" id="CAK7903573.1"/>
    </source>
</evidence>
<proteinExistence type="predicted"/>
<organism evidence="2 3">
    <name type="scientific">Peronospora matthiolae</name>
    <dbReference type="NCBI Taxonomy" id="2874970"/>
    <lineage>
        <taxon>Eukaryota</taxon>
        <taxon>Sar</taxon>
        <taxon>Stramenopiles</taxon>
        <taxon>Oomycota</taxon>
        <taxon>Peronosporomycetes</taxon>
        <taxon>Peronosporales</taxon>
        <taxon>Peronosporaceae</taxon>
        <taxon>Peronospora</taxon>
    </lineage>
</organism>
<sequence>MSSNNTSASVSIDKFDGDNYSTWCRYMRGVFLTKSVWYVVNRETSPTFTDTRASDEYVKASNIAFGLMLLHMDADYHHVVDNCEEAWTAWSRLKMLYGGSQKAGRIYLKRQLFSIKMAEGANVLHHCNEVLNIGAKLSSIGAKMEDEDMEICLLCSLPKSYENVALNLETSSAELRSQDVVRVLTNEHIKRQRNTTTLVKTEEATKAFSTEREFRQCTFCGKLGHVVIKCWTKQREDDRGDRRSGNKGRAIGLVDAEQIKSNGTATTATATTKTMIEWRLLFRWNASFRQPRPWWKCGRFTAATHHIFNEKSKFEVLDERNEGDVLVADGNKAAINRVGTIVEKVVLPNGEEREVEIEDALNVSSMNKNLLSIPQINKSGKF</sequence>
<dbReference type="Pfam" id="PF22936">
    <property type="entry name" value="Pol_BBD"/>
    <property type="match status" value="1"/>
</dbReference>
<dbReference type="PANTHER" id="PTHR35317:SF40">
    <property type="entry name" value="CCHC-TYPE DOMAIN-CONTAINING PROTEIN"/>
    <property type="match status" value="1"/>
</dbReference>
<comment type="caution">
    <text evidence="2">The sequence shown here is derived from an EMBL/GenBank/DDBJ whole genome shotgun (WGS) entry which is preliminary data.</text>
</comment>
<gene>
    <name evidence="2" type="ORF">PM001_LOCUS2738</name>
</gene>
<name>A0AAV1T6B0_9STRA</name>
<dbReference type="PANTHER" id="PTHR35317">
    <property type="entry name" value="OS04G0629600 PROTEIN"/>
    <property type="match status" value="1"/>
</dbReference>
<feature type="domain" description="Retrovirus-related Pol polyprotein from transposon TNT 1-94-like beta-barrel" evidence="1">
    <location>
        <begin position="301"/>
        <end position="380"/>
    </location>
</feature>
<dbReference type="AlphaFoldDB" id="A0AAV1T6B0"/>
<evidence type="ECO:0000259" key="1">
    <source>
        <dbReference type="Pfam" id="PF22936"/>
    </source>
</evidence>
<dbReference type="Pfam" id="PF14223">
    <property type="entry name" value="Retrotran_gag_2"/>
    <property type="match status" value="1"/>
</dbReference>
<dbReference type="Proteomes" id="UP001162060">
    <property type="component" value="Unassembled WGS sequence"/>
</dbReference>
<protein>
    <recommendedName>
        <fullName evidence="1">Retrovirus-related Pol polyprotein from transposon TNT 1-94-like beta-barrel domain-containing protein</fullName>
    </recommendedName>
</protein>
<reference evidence="2" key="1">
    <citation type="submission" date="2024-01" db="EMBL/GenBank/DDBJ databases">
        <authorList>
            <person name="Webb A."/>
        </authorList>
    </citation>
    <scope>NUCLEOTIDE SEQUENCE</scope>
    <source>
        <strain evidence="2">Pm1</strain>
    </source>
</reference>